<keyword evidence="4" id="KW-1185">Reference proteome</keyword>
<dbReference type="AlphaFoldDB" id="A0AAN9JBE3"/>
<evidence type="ECO:0000256" key="2">
    <source>
        <dbReference type="SAM" id="Phobius"/>
    </source>
</evidence>
<keyword evidence="2" id="KW-0472">Membrane</keyword>
<protein>
    <submittedName>
        <fullName evidence="3">Uncharacterized protein</fullName>
    </submittedName>
</protein>
<evidence type="ECO:0000313" key="4">
    <source>
        <dbReference type="Proteomes" id="UP001359559"/>
    </source>
</evidence>
<accession>A0AAN9JBE3</accession>
<evidence type="ECO:0000313" key="3">
    <source>
        <dbReference type="EMBL" id="KAK7295845.1"/>
    </source>
</evidence>
<feature type="transmembrane region" description="Helical" evidence="2">
    <location>
        <begin position="12"/>
        <end position="35"/>
    </location>
</feature>
<name>A0AAN9JBE3_CLITE</name>
<feature type="region of interest" description="Disordered" evidence="1">
    <location>
        <begin position="62"/>
        <end position="81"/>
    </location>
</feature>
<keyword evidence="2" id="KW-1133">Transmembrane helix</keyword>
<dbReference type="EMBL" id="JAYKXN010000004">
    <property type="protein sequence ID" value="KAK7295845.1"/>
    <property type="molecule type" value="Genomic_DNA"/>
</dbReference>
<proteinExistence type="predicted"/>
<feature type="compositionally biased region" description="Acidic residues" evidence="1">
    <location>
        <begin position="65"/>
        <end position="81"/>
    </location>
</feature>
<keyword evidence="2" id="KW-0812">Transmembrane</keyword>
<sequence>MSVNVYSLASIYKYLGSIDFCLIFKIVSSGSLIIFDNKKLCMDIFPYLVPNVRDLLASKEKLDDKDEGGEDDGDANEDIED</sequence>
<evidence type="ECO:0000256" key="1">
    <source>
        <dbReference type="SAM" id="MobiDB-lite"/>
    </source>
</evidence>
<gene>
    <name evidence="3" type="ORF">RJT34_18757</name>
</gene>
<organism evidence="3 4">
    <name type="scientific">Clitoria ternatea</name>
    <name type="common">Butterfly pea</name>
    <dbReference type="NCBI Taxonomy" id="43366"/>
    <lineage>
        <taxon>Eukaryota</taxon>
        <taxon>Viridiplantae</taxon>
        <taxon>Streptophyta</taxon>
        <taxon>Embryophyta</taxon>
        <taxon>Tracheophyta</taxon>
        <taxon>Spermatophyta</taxon>
        <taxon>Magnoliopsida</taxon>
        <taxon>eudicotyledons</taxon>
        <taxon>Gunneridae</taxon>
        <taxon>Pentapetalae</taxon>
        <taxon>rosids</taxon>
        <taxon>fabids</taxon>
        <taxon>Fabales</taxon>
        <taxon>Fabaceae</taxon>
        <taxon>Papilionoideae</taxon>
        <taxon>50 kb inversion clade</taxon>
        <taxon>NPAAA clade</taxon>
        <taxon>indigoferoid/millettioid clade</taxon>
        <taxon>Phaseoleae</taxon>
        <taxon>Clitoria</taxon>
    </lineage>
</organism>
<dbReference type="Proteomes" id="UP001359559">
    <property type="component" value="Unassembled WGS sequence"/>
</dbReference>
<comment type="caution">
    <text evidence="3">The sequence shown here is derived from an EMBL/GenBank/DDBJ whole genome shotgun (WGS) entry which is preliminary data.</text>
</comment>
<reference evidence="3 4" key="1">
    <citation type="submission" date="2024-01" db="EMBL/GenBank/DDBJ databases">
        <title>The genomes of 5 underutilized Papilionoideae crops provide insights into root nodulation and disease resistance.</title>
        <authorList>
            <person name="Yuan L."/>
        </authorList>
    </citation>
    <scope>NUCLEOTIDE SEQUENCE [LARGE SCALE GENOMIC DNA]</scope>
    <source>
        <strain evidence="3">LY-2023</strain>
        <tissue evidence="3">Leaf</tissue>
    </source>
</reference>